<dbReference type="Proteomes" id="UP001597492">
    <property type="component" value="Unassembled WGS sequence"/>
</dbReference>
<organism evidence="1 2">
    <name type="scientific">Gulosibacter faecalis</name>
    <dbReference type="NCBI Taxonomy" id="272240"/>
    <lineage>
        <taxon>Bacteria</taxon>
        <taxon>Bacillati</taxon>
        <taxon>Actinomycetota</taxon>
        <taxon>Actinomycetes</taxon>
        <taxon>Micrococcales</taxon>
        <taxon>Microbacteriaceae</taxon>
        <taxon>Gulosibacter</taxon>
    </lineage>
</organism>
<dbReference type="Pfam" id="PF13483">
    <property type="entry name" value="Lactamase_B_3"/>
    <property type="match status" value="1"/>
</dbReference>
<dbReference type="RefSeq" id="WP_040905505.1">
    <property type="nucleotide sequence ID" value="NZ_JBHUNE010000005.1"/>
</dbReference>
<accession>A0ABW5UWB1</accession>
<comment type="caution">
    <text evidence="1">The sequence shown here is derived from an EMBL/GenBank/DDBJ whole genome shotgun (WGS) entry which is preliminary data.</text>
</comment>
<reference evidence="2" key="1">
    <citation type="journal article" date="2019" name="Int. J. Syst. Evol. Microbiol.">
        <title>The Global Catalogue of Microorganisms (GCM) 10K type strain sequencing project: providing services to taxonomists for standard genome sequencing and annotation.</title>
        <authorList>
            <consortium name="The Broad Institute Genomics Platform"/>
            <consortium name="The Broad Institute Genome Sequencing Center for Infectious Disease"/>
            <person name="Wu L."/>
            <person name="Ma J."/>
        </authorList>
    </citation>
    <scope>NUCLEOTIDE SEQUENCE [LARGE SCALE GENOMIC DNA]</scope>
    <source>
        <strain evidence="2">TISTR 1514</strain>
    </source>
</reference>
<dbReference type="InterPro" id="IPR050114">
    <property type="entry name" value="UPF0173_UPF0282_UlaG_hydrolase"/>
</dbReference>
<name>A0ABW5UWB1_9MICO</name>
<dbReference type="InterPro" id="IPR036866">
    <property type="entry name" value="RibonucZ/Hydroxyglut_hydro"/>
</dbReference>
<evidence type="ECO:0000313" key="1">
    <source>
        <dbReference type="EMBL" id="MFD2757967.1"/>
    </source>
</evidence>
<evidence type="ECO:0000313" key="2">
    <source>
        <dbReference type="Proteomes" id="UP001597492"/>
    </source>
</evidence>
<proteinExistence type="predicted"/>
<gene>
    <name evidence="1" type="ORF">ACFSW7_06210</name>
</gene>
<dbReference type="PANTHER" id="PTHR43546">
    <property type="entry name" value="UPF0173 METAL-DEPENDENT HYDROLASE MJ1163-RELATED"/>
    <property type="match status" value="1"/>
</dbReference>
<dbReference type="EMBL" id="JBHUNE010000005">
    <property type="protein sequence ID" value="MFD2757967.1"/>
    <property type="molecule type" value="Genomic_DNA"/>
</dbReference>
<keyword evidence="2" id="KW-1185">Reference proteome</keyword>
<dbReference type="SUPFAM" id="SSF56281">
    <property type="entry name" value="Metallo-hydrolase/oxidoreductase"/>
    <property type="match status" value="1"/>
</dbReference>
<dbReference type="Gene3D" id="3.60.15.10">
    <property type="entry name" value="Ribonuclease Z/Hydroxyacylglutathione hydrolase-like"/>
    <property type="match status" value="1"/>
</dbReference>
<dbReference type="PANTHER" id="PTHR43546:SF3">
    <property type="entry name" value="UPF0173 METAL-DEPENDENT HYDROLASE MJ1163"/>
    <property type="match status" value="1"/>
</dbReference>
<protein>
    <submittedName>
        <fullName evidence="1">MBL fold metallo-hydrolase</fullName>
    </submittedName>
</protein>
<sequence>MRVTKFEHSCLQIEDGGRRCFIDPGKFTTPITDAAQVDLVAITHEHDDHWTPEQLRRLAERSPGLTVVTTPATAAKIHEAEIEGIRNVIIGKPGATYEVGAFKIACYGGKHAEIHSSIPIIDNLGVVINGQLAYGGDAYDLPSGEIAALAVPAYGPWMRMAESMDLLATVKPKRAFAVHEMLLAMPGKQLAAARFAEIAEHVGTEFLDLAPYDSFTI</sequence>